<dbReference type="Proteomes" id="UP000254133">
    <property type="component" value="Unassembled WGS sequence"/>
</dbReference>
<accession>A0A378PSJ5</accession>
<dbReference type="PANTHER" id="PTHR30472">
    <property type="entry name" value="FERRIC ENTEROBACTIN TRANSPORT SYSTEM PERMEASE PROTEIN"/>
    <property type="match status" value="1"/>
</dbReference>
<comment type="similarity">
    <text evidence="2">Belongs to the binding-protein-dependent transport system permease family. FecCD subfamily.</text>
</comment>
<evidence type="ECO:0000256" key="6">
    <source>
        <dbReference type="ARBA" id="ARBA00022989"/>
    </source>
</evidence>
<dbReference type="EMBL" id="UGPZ01000002">
    <property type="protein sequence ID" value="STY91538.1"/>
    <property type="molecule type" value="Genomic_DNA"/>
</dbReference>
<evidence type="ECO:0000313" key="9">
    <source>
        <dbReference type="EMBL" id="STY91538.1"/>
    </source>
</evidence>
<keyword evidence="4" id="KW-1003">Cell membrane</keyword>
<keyword evidence="5 8" id="KW-0812">Transmembrane</keyword>
<organism evidence="9 10">
    <name type="scientific">Moraxella bovis</name>
    <dbReference type="NCBI Taxonomy" id="476"/>
    <lineage>
        <taxon>Bacteria</taxon>
        <taxon>Pseudomonadati</taxon>
        <taxon>Pseudomonadota</taxon>
        <taxon>Gammaproteobacteria</taxon>
        <taxon>Moraxellales</taxon>
        <taxon>Moraxellaceae</taxon>
        <taxon>Moraxella</taxon>
    </lineage>
</organism>
<evidence type="ECO:0000256" key="1">
    <source>
        <dbReference type="ARBA" id="ARBA00004651"/>
    </source>
</evidence>
<dbReference type="Pfam" id="PF01032">
    <property type="entry name" value="FecCD"/>
    <property type="match status" value="1"/>
</dbReference>
<dbReference type="GO" id="GO:0005886">
    <property type="term" value="C:plasma membrane"/>
    <property type="evidence" value="ECO:0007669"/>
    <property type="project" value="UniProtKB-SubCell"/>
</dbReference>
<proteinExistence type="inferred from homology"/>
<evidence type="ECO:0000256" key="4">
    <source>
        <dbReference type="ARBA" id="ARBA00022475"/>
    </source>
</evidence>
<dbReference type="CDD" id="cd06550">
    <property type="entry name" value="TM_ABC_iron-siderophores_like"/>
    <property type="match status" value="1"/>
</dbReference>
<keyword evidence="6 8" id="KW-1133">Transmembrane helix</keyword>
<evidence type="ECO:0000313" key="10">
    <source>
        <dbReference type="Proteomes" id="UP000254133"/>
    </source>
</evidence>
<evidence type="ECO:0000256" key="8">
    <source>
        <dbReference type="SAM" id="Phobius"/>
    </source>
</evidence>
<evidence type="ECO:0000256" key="3">
    <source>
        <dbReference type="ARBA" id="ARBA00022448"/>
    </source>
</evidence>
<gene>
    <name evidence="9" type="primary">yfhA</name>
    <name evidence="9" type="ORF">NCTC9426_01596</name>
</gene>
<keyword evidence="7 8" id="KW-0472">Membrane</keyword>
<feature type="transmembrane region" description="Helical" evidence="8">
    <location>
        <begin position="251"/>
        <end position="278"/>
    </location>
</feature>
<sequence>MLWRNDRLDKLITMTKFFNKSPLISLVHVSIGVLLIGLVIFLALGVGFGTWENPLRMDEIAWQIRYPRILTALLVGLCLSVGGSALQALFQNPLADPSLIGTSGGAALGVVFVLSLSLGEMSFLGLDLAGIGVSLFAFLGAMSVCGLILLFYRLFGGGQVGLLILGFVMSAFCGALVSLVLFMSDDLTLRSATNWLSGSMAEAGFVPFSYVLVAIGFGLVILLPMGRKLDILMLGEKTAISMGQDVGKIRLLTVIGAALLTASAVALAGVIGFIGMMIPNLLAYAWGGSRTRLMIGSGVLGAVAMLIIDTVARFLTYPVDVPVGIVLALIGSPFFIWIFIKTNQRGNRG</sequence>
<feature type="transmembrane region" description="Helical" evidence="8">
    <location>
        <begin position="162"/>
        <end position="183"/>
    </location>
</feature>
<dbReference type="InterPro" id="IPR000522">
    <property type="entry name" value="ABC_transptr_permease_BtuC"/>
</dbReference>
<feature type="transmembrane region" description="Helical" evidence="8">
    <location>
        <begin position="203"/>
        <end position="223"/>
    </location>
</feature>
<protein>
    <submittedName>
        <fullName evidence="9">Probable siderophore transport system permease protein yfhA</fullName>
    </submittedName>
</protein>
<feature type="transmembrane region" description="Helical" evidence="8">
    <location>
        <begin position="69"/>
        <end position="90"/>
    </location>
</feature>
<comment type="subcellular location">
    <subcellularLocation>
        <location evidence="1">Cell membrane</location>
        <topology evidence="1">Multi-pass membrane protein</topology>
    </subcellularLocation>
</comment>
<dbReference type="PANTHER" id="PTHR30472:SF25">
    <property type="entry name" value="ABC TRANSPORTER PERMEASE PROTEIN MJ0876-RELATED"/>
    <property type="match status" value="1"/>
</dbReference>
<evidence type="ECO:0000256" key="7">
    <source>
        <dbReference type="ARBA" id="ARBA00023136"/>
    </source>
</evidence>
<dbReference type="GO" id="GO:0022857">
    <property type="term" value="F:transmembrane transporter activity"/>
    <property type="evidence" value="ECO:0007669"/>
    <property type="project" value="InterPro"/>
</dbReference>
<dbReference type="InterPro" id="IPR037294">
    <property type="entry name" value="ABC_BtuC-like"/>
</dbReference>
<name>A0A378PSJ5_MORBO</name>
<feature type="transmembrane region" description="Helical" evidence="8">
    <location>
        <begin position="131"/>
        <end position="155"/>
    </location>
</feature>
<feature type="transmembrane region" description="Helical" evidence="8">
    <location>
        <begin position="319"/>
        <end position="340"/>
    </location>
</feature>
<evidence type="ECO:0000256" key="2">
    <source>
        <dbReference type="ARBA" id="ARBA00007935"/>
    </source>
</evidence>
<dbReference type="AlphaFoldDB" id="A0A378PSJ5"/>
<keyword evidence="3" id="KW-0813">Transport</keyword>
<dbReference type="Gene3D" id="1.10.3470.10">
    <property type="entry name" value="ABC transporter involved in vitamin B12 uptake, BtuC"/>
    <property type="match status" value="1"/>
</dbReference>
<dbReference type="SUPFAM" id="SSF81345">
    <property type="entry name" value="ABC transporter involved in vitamin B12 uptake, BtuC"/>
    <property type="match status" value="1"/>
</dbReference>
<feature type="transmembrane region" description="Helical" evidence="8">
    <location>
        <begin position="99"/>
        <end position="119"/>
    </location>
</feature>
<feature type="transmembrane region" description="Helical" evidence="8">
    <location>
        <begin position="21"/>
        <end position="49"/>
    </location>
</feature>
<dbReference type="GO" id="GO:0033214">
    <property type="term" value="P:siderophore-iron import into cell"/>
    <property type="evidence" value="ECO:0007669"/>
    <property type="project" value="TreeGrafter"/>
</dbReference>
<evidence type="ECO:0000256" key="5">
    <source>
        <dbReference type="ARBA" id="ARBA00022692"/>
    </source>
</evidence>
<reference evidence="9 10" key="1">
    <citation type="submission" date="2018-06" db="EMBL/GenBank/DDBJ databases">
        <authorList>
            <consortium name="Pathogen Informatics"/>
            <person name="Doyle S."/>
        </authorList>
    </citation>
    <scope>NUCLEOTIDE SEQUENCE [LARGE SCALE GENOMIC DNA]</scope>
    <source>
        <strain evidence="9 10">NCTC9426</strain>
    </source>
</reference>
<feature type="transmembrane region" description="Helical" evidence="8">
    <location>
        <begin position="293"/>
        <end position="312"/>
    </location>
</feature>